<accession>M3XHD2</accession>
<reference evidence="1" key="3">
    <citation type="submission" date="2025-09" db="UniProtKB">
        <authorList>
            <consortium name="Ensembl"/>
        </authorList>
    </citation>
    <scope>IDENTIFICATION</scope>
</reference>
<dbReference type="InterPro" id="IPR020339">
    <property type="entry name" value="C20orf85-like"/>
</dbReference>
<dbReference type="EMBL" id="AFYH01069791">
    <property type="status" value="NOT_ANNOTATED_CDS"/>
    <property type="molecule type" value="Genomic_DNA"/>
</dbReference>
<organism evidence="1 2">
    <name type="scientific">Latimeria chalumnae</name>
    <name type="common">Coelacanth</name>
    <dbReference type="NCBI Taxonomy" id="7897"/>
    <lineage>
        <taxon>Eukaryota</taxon>
        <taxon>Metazoa</taxon>
        <taxon>Chordata</taxon>
        <taxon>Craniata</taxon>
        <taxon>Vertebrata</taxon>
        <taxon>Euteleostomi</taxon>
        <taxon>Coelacanthiformes</taxon>
        <taxon>Coelacanthidae</taxon>
        <taxon>Latimeria</taxon>
    </lineage>
</organism>
<dbReference type="GeneTree" id="ENSGT00940000154459"/>
<dbReference type="AlphaFoldDB" id="M3XHD2"/>
<dbReference type="PANTHER" id="PTHR31909">
    <property type="entry name" value="CHROMOSOME 20 ORF85 FAMILY MEMBER"/>
    <property type="match status" value="1"/>
</dbReference>
<sequence length="143" mass="16538">MALQYSYFNKANYGSQDLSRKQAERSSRVSPGKTLQAATECNGWDAVKQDQVWREFVHAEWRGVKQWQKNWSFLKNYDALGRPKVQEPLPVYVPVFSDKIPNTMNQTFGSRMNTEIGQTLMKLDHILISGNQKRKLESELLPS</sequence>
<gene>
    <name evidence="1" type="primary">CIMIP5</name>
</gene>
<dbReference type="HOGENOM" id="CLU_101818_1_0_1"/>
<dbReference type="KEGG" id="lcm:102356582"/>
<dbReference type="PANTHER" id="PTHR31909:SF2">
    <property type="entry name" value="RIKEN CDNA 2410004P03 GENE"/>
    <property type="match status" value="1"/>
</dbReference>
<protein>
    <submittedName>
        <fullName evidence="1">Ciliary microtubule inner protein 5</fullName>
    </submittedName>
</protein>
<evidence type="ECO:0000313" key="2">
    <source>
        <dbReference type="Proteomes" id="UP000008672"/>
    </source>
</evidence>
<reference evidence="2" key="1">
    <citation type="submission" date="2011-08" db="EMBL/GenBank/DDBJ databases">
        <title>The draft genome of Latimeria chalumnae.</title>
        <authorList>
            <person name="Di Palma F."/>
            <person name="Alfoldi J."/>
            <person name="Johnson J."/>
            <person name="Berlin A."/>
            <person name="Gnerre S."/>
            <person name="Jaffe D."/>
            <person name="MacCallum I."/>
            <person name="Young S."/>
            <person name="Walker B.J."/>
            <person name="Lander E."/>
            <person name="Lindblad-Toh K."/>
        </authorList>
    </citation>
    <scope>NUCLEOTIDE SEQUENCE [LARGE SCALE GENOMIC DNA]</scope>
    <source>
        <strain evidence="2">Wild caught</strain>
    </source>
</reference>
<dbReference type="eggNOG" id="ENOG502S2T8">
    <property type="taxonomic scope" value="Eukaryota"/>
</dbReference>
<dbReference type="OrthoDB" id="9972212at2759"/>
<dbReference type="EMBL" id="AFYH01069792">
    <property type="status" value="NOT_ANNOTATED_CDS"/>
    <property type="molecule type" value="Genomic_DNA"/>
</dbReference>
<dbReference type="Ensembl" id="ENSLACT00000024942.1">
    <property type="protein sequence ID" value="ENSLACP00000022138.1"/>
    <property type="gene ID" value="ENSLACG00000022399.1"/>
</dbReference>
<proteinExistence type="predicted"/>
<dbReference type="FunCoup" id="M3XHD2">
    <property type="interactions" value="15"/>
</dbReference>
<reference evidence="1" key="2">
    <citation type="submission" date="2025-08" db="UniProtKB">
        <authorList>
            <consortium name="Ensembl"/>
        </authorList>
    </citation>
    <scope>IDENTIFICATION</scope>
</reference>
<dbReference type="EMBL" id="AFYH01069790">
    <property type="status" value="NOT_ANNOTATED_CDS"/>
    <property type="molecule type" value="Genomic_DNA"/>
</dbReference>
<dbReference type="Pfam" id="PF14945">
    <property type="entry name" value="LLC1"/>
    <property type="match status" value="1"/>
</dbReference>
<evidence type="ECO:0000313" key="1">
    <source>
        <dbReference type="Ensembl" id="ENSLACP00000022138.1"/>
    </source>
</evidence>
<name>M3XHD2_LATCH</name>
<dbReference type="InParanoid" id="M3XHD2"/>
<dbReference type="OMA" id="DFFFMEG"/>
<keyword evidence="2" id="KW-1185">Reference proteome</keyword>
<dbReference type="Proteomes" id="UP000008672">
    <property type="component" value="Unassembled WGS sequence"/>
</dbReference>